<reference evidence="2" key="1">
    <citation type="submission" date="2023-10" db="EMBL/GenBank/DDBJ databases">
        <authorList>
            <person name="Chen Y."/>
            <person name="Shah S."/>
            <person name="Dougan E. K."/>
            <person name="Thang M."/>
            <person name="Chan C."/>
        </authorList>
    </citation>
    <scope>NUCLEOTIDE SEQUENCE [LARGE SCALE GENOMIC DNA]</scope>
</reference>
<feature type="compositionally biased region" description="Basic and acidic residues" evidence="1">
    <location>
        <begin position="104"/>
        <end position="115"/>
    </location>
</feature>
<comment type="caution">
    <text evidence="2">The sequence shown here is derived from an EMBL/GenBank/DDBJ whole genome shotgun (WGS) entry which is preliminary data.</text>
</comment>
<accession>A0ABN9VG80</accession>
<name>A0ABN9VG80_9DINO</name>
<evidence type="ECO:0000313" key="2">
    <source>
        <dbReference type="EMBL" id="CAK0871179.1"/>
    </source>
</evidence>
<protein>
    <submittedName>
        <fullName evidence="2">Uncharacterized protein</fullName>
    </submittedName>
</protein>
<sequence>MPIKEIHAELPQAPRLMPFGFLEVGATRSRRMRKRKRMVIVWFDADCQTPPKWGHERTGVRALCYPSAARARRSHCDSECLDAGCSGWGQRRRQRKIPWDVEAEEKRRQEQGVRGEKRRPHRLL</sequence>
<organism evidence="2 3">
    <name type="scientific">Prorocentrum cordatum</name>
    <dbReference type="NCBI Taxonomy" id="2364126"/>
    <lineage>
        <taxon>Eukaryota</taxon>
        <taxon>Sar</taxon>
        <taxon>Alveolata</taxon>
        <taxon>Dinophyceae</taxon>
        <taxon>Prorocentrales</taxon>
        <taxon>Prorocentraceae</taxon>
        <taxon>Prorocentrum</taxon>
    </lineage>
</organism>
<feature type="region of interest" description="Disordered" evidence="1">
    <location>
        <begin position="103"/>
        <end position="124"/>
    </location>
</feature>
<dbReference type="Proteomes" id="UP001189429">
    <property type="component" value="Unassembled WGS sequence"/>
</dbReference>
<gene>
    <name evidence="2" type="ORF">PCOR1329_LOCUS57087</name>
</gene>
<proteinExistence type="predicted"/>
<dbReference type="EMBL" id="CAUYUJ010017043">
    <property type="protein sequence ID" value="CAK0871179.1"/>
    <property type="molecule type" value="Genomic_DNA"/>
</dbReference>
<evidence type="ECO:0000313" key="3">
    <source>
        <dbReference type="Proteomes" id="UP001189429"/>
    </source>
</evidence>
<evidence type="ECO:0000256" key="1">
    <source>
        <dbReference type="SAM" id="MobiDB-lite"/>
    </source>
</evidence>
<keyword evidence="3" id="KW-1185">Reference proteome</keyword>